<proteinExistence type="predicted"/>
<accession>A0ABN6X112</accession>
<organism evidence="2 3">
    <name type="scientific">Microbacterium suwonense</name>
    <dbReference type="NCBI Taxonomy" id="683047"/>
    <lineage>
        <taxon>Bacteria</taxon>
        <taxon>Bacillati</taxon>
        <taxon>Actinomycetota</taxon>
        <taxon>Actinomycetes</taxon>
        <taxon>Micrococcales</taxon>
        <taxon>Microbacteriaceae</taxon>
        <taxon>Microbacterium</taxon>
    </lineage>
</organism>
<dbReference type="Proteomes" id="UP001321543">
    <property type="component" value="Chromosome"/>
</dbReference>
<dbReference type="RefSeq" id="WP_286301494.1">
    <property type="nucleotide sequence ID" value="NZ_AP027728.1"/>
</dbReference>
<dbReference type="SUPFAM" id="SSF48208">
    <property type="entry name" value="Six-hairpin glycosidases"/>
    <property type="match status" value="1"/>
</dbReference>
<dbReference type="EMBL" id="AP027728">
    <property type="protein sequence ID" value="BDZ37673.1"/>
    <property type="molecule type" value="Genomic_DNA"/>
</dbReference>
<feature type="region of interest" description="Disordered" evidence="1">
    <location>
        <begin position="175"/>
        <end position="206"/>
    </location>
</feature>
<evidence type="ECO:0000313" key="3">
    <source>
        <dbReference type="Proteomes" id="UP001321543"/>
    </source>
</evidence>
<name>A0ABN6X112_9MICO</name>
<dbReference type="InterPro" id="IPR008928">
    <property type="entry name" value="6-hairpin_glycosidase_sf"/>
</dbReference>
<evidence type="ECO:0000313" key="2">
    <source>
        <dbReference type="EMBL" id="BDZ37673.1"/>
    </source>
</evidence>
<keyword evidence="3" id="KW-1185">Reference proteome</keyword>
<sequence length="206" mass="21283">MDGKVLTGWNGLVIGALARAGAVLGEPAWVAAAASAGEHVLTVNRGTSGQLVRSSLDGAAADAVATSADVGLLADGLFALALATGDASWATRAQEVLAETPVPDPVLAGQGIPRGADDGDGDLPSGPAALASAHLTAWRLGAGSSTVRARRSWSRGWPVGRCSIRSPTARSCGWRRGWRSRRGRSSLSSPRKTTNWRTPREGRMPR</sequence>
<gene>
    <name evidence="2" type="ORF">GCM10025863_02870</name>
</gene>
<evidence type="ECO:0000256" key="1">
    <source>
        <dbReference type="SAM" id="MobiDB-lite"/>
    </source>
</evidence>
<protein>
    <submittedName>
        <fullName evidence="2">Uncharacterized protein</fullName>
    </submittedName>
</protein>
<reference evidence="3" key="1">
    <citation type="journal article" date="2019" name="Int. J. Syst. Evol. Microbiol.">
        <title>The Global Catalogue of Microorganisms (GCM) 10K type strain sequencing project: providing services to taxonomists for standard genome sequencing and annotation.</title>
        <authorList>
            <consortium name="The Broad Institute Genomics Platform"/>
            <consortium name="The Broad Institute Genome Sequencing Center for Infectious Disease"/>
            <person name="Wu L."/>
            <person name="Ma J."/>
        </authorList>
    </citation>
    <scope>NUCLEOTIDE SEQUENCE [LARGE SCALE GENOMIC DNA]</scope>
    <source>
        <strain evidence="3">NBRC 106310</strain>
    </source>
</reference>